<organism evidence="1 2">
    <name type="scientific">Speluncibacter jeojiensis</name>
    <dbReference type="NCBI Taxonomy" id="2710754"/>
    <lineage>
        <taxon>Bacteria</taxon>
        <taxon>Bacillati</taxon>
        <taxon>Actinomycetota</taxon>
        <taxon>Actinomycetes</taxon>
        <taxon>Mycobacteriales</taxon>
        <taxon>Speluncibacteraceae</taxon>
        <taxon>Speluncibacter</taxon>
    </lineage>
</organism>
<dbReference type="AlphaFoldDB" id="A0A9X4M272"/>
<protein>
    <submittedName>
        <fullName evidence="1">ATP-binding protein</fullName>
    </submittedName>
</protein>
<dbReference type="GO" id="GO:0005524">
    <property type="term" value="F:ATP binding"/>
    <property type="evidence" value="ECO:0007669"/>
    <property type="project" value="UniProtKB-KW"/>
</dbReference>
<reference evidence="1" key="1">
    <citation type="submission" date="2022-08" db="EMBL/GenBank/DDBJ databases">
        <title>Genome analysis of Corynebacteriales strain.</title>
        <authorList>
            <person name="Lee S.D."/>
        </authorList>
    </citation>
    <scope>NUCLEOTIDE SEQUENCE</scope>
    <source>
        <strain evidence="1">D3-21</strain>
    </source>
</reference>
<keyword evidence="1" id="KW-0547">Nucleotide-binding</keyword>
<dbReference type="EMBL" id="JANRHA010000002">
    <property type="protein sequence ID" value="MDG3013833.1"/>
    <property type="molecule type" value="Genomic_DNA"/>
</dbReference>
<proteinExistence type="predicted"/>
<gene>
    <name evidence="1" type="ORF">NVS88_04590</name>
</gene>
<keyword evidence="1" id="KW-0067">ATP-binding</keyword>
<comment type="caution">
    <text evidence="1">The sequence shown here is derived from an EMBL/GenBank/DDBJ whole genome shotgun (WGS) entry which is preliminary data.</text>
</comment>
<evidence type="ECO:0000313" key="1">
    <source>
        <dbReference type="EMBL" id="MDG3013833.1"/>
    </source>
</evidence>
<sequence length="140" mass="15001">MADAQPPHNAVDDGRSVVLSIPAQHEQLPIIRLLTEAVAMRNDCTLDQAADLKLAVDQICTLLIAAAAPGAGLVCHYTADEHTFEAAITATTAADWRPEDGSLEWRILRALAGTLSVSQHPTDSQLANETTVVVRTRKPL</sequence>
<dbReference type="RefSeq" id="WP_332519316.1">
    <property type="nucleotide sequence ID" value="NZ_JANRHA010000002.1"/>
</dbReference>
<accession>A0A9X4M272</accession>
<dbReference type="Proteomes" id="UP001152755">
    <property type="component" value="Unassembled WGS sequence"/>
</dbReference>
<keyword evidence="2" id="KW-1185">Reference proteome</keyword>
<name>A0A9X4M272_9ACTN</name>
<evidence type="ECO:0000313" key="2">
    <source>
        <dbReference type="Proteomes" id="UP001152755"/>
    </source>
</evidence>